<feature type="domain" description="Tripartite ATP-independent periplasmic transporters DctQ component" evidence="10">
    <location>
        <begin position="29"/>
        <end position="157"/>
    </location>
</feature>
<dbReference type="PANTHER" id="PTHR35011">
    <property type="entry name" value="2,3-DIKETO-L-GULONATE TRAP TRANSPORTER SMALL PERMEASE PROTEIN YIAM"/>
    <property type="match status" value="1"/>
</dbReference>
<evidence type="ECO:0000256" key="9">
    <source>
        <dbReference type="RuleBase" id="RU369079"/>
    </source>
</evidence>
<dbReference type="Proteomes" id="UP000249185">
    <property type="component" value="Unassembled WGS sequence"/>
</dbReference>
<evidence type="ECO:0000256" key="3">
    <source>
        <dbReference type="ARBA" id="ARBA00022475"/>
    </source>
</evidence>
<keyword evidence="6 9" id="KW-1133">Transmembrane helix</keyword>
<sequence length="173" mass="18704">MTAHVLLTRAETLIGRAEDAIGMAAVAILAAVVNLQIFSRYLFHSPFMWVEEIARLLLVWMTFIGAAALTRQGGDLAVDTFVEMLPPGPRRASRMIRDAVMVVLFIFVATQGHALAQAVRGMPMVATELPTSLLAWPLVAGGMLTAFHCALRLLRAFVDPVGAEGHDLPKALT</sequence>
<comment type="function">
    <text evidence="9">Part of the tripartite ATP-independent periplasmic (TRAP) transport system.</text>
</comment>
<keyword evidence="7 9" id="KW-0472">Membrane</keyword>
<evidence type="ECO:0000256" key="6">
    <source>
        <dbReference type="ARBA" id="ARBA00022989"/>
    </source>
</evidence>
<comment type="caution">
    <text evidence="11">The sequence shown here is derived from an EMBL/GenBank/DDBJ whole genome shotgun (WGS) entry which is preliminary data.</text>
</comment>
<evidence type="ECO:0000256" key="2">
    <source>
        <dbReference type="ARBA" id="ARBA00022448"/>
    </source>
</evidence>
<dbReference type="AlphaFoldDB" id="A0A2W5N3X0"/>
<comment type="similarity">
    <text evidence="8 9">Belongs to the TRAP transporter small permease family.</text>
</comment>
<evidence type="ECO:0000313" key="11">
    <source>
        <dbReference type="EMBL" id="PZQ48162.1"/>
    </source>
</evidence>
<accession>A0A2W5N3X0</accession>
<feature type="transmembrane region" description="Helical" evidence="9">
    <location>
        <begin position="53"/>
        <end position="74"/>
    </location>
</feature>
<evidence type="ECO:0000256" key="1">
    <source>
        <dbReference type="ARBA" id="ARBA00004429"/>
    </source>
</evidence>
<protein>
    <recommendedName>
        <fullName evidence="9">TRAP transporter small permease protein</fullName>
    </recommendedName>
</protein>
<keyword evidence="3" id="KW-1003">Cell membrane</keyword>
<dbReference type="PANTHER" id="PTHR35011:SF11">
    <property type="entry name" value="TRAP TRANSPORTER SMALL PERMEASE PROTEIN"/>
    <property type="match status" value="1"/>
</dbReference>
<name>A0A2W5N3X0_RHOSU</name>
<proteinExistence type="inferred from homology"/>
<feature type="transmembrane region" description="Helical" evidence="9">
    <location>
        <begin position="20"/>
        <end position="41"/>
    </location>
</feature>
<evidence type="ECO:0000256" key="5">
    <source>
        <dbReference type="ARBA" id="ARBA00022692"/>
    </source>
</evidence>
<feature type="transmembrane region" description="Helical" evidence="9">
    <location>
        <begin position="95"/>
        <end position="114"/>
    </location>
</feature>
<dbReference type="GO" id="GO:0005886">
    <property type="term" value="C:plasma membrane"/>
    <property type="evidence" value="ECO:0007669"/>
    <property type="project" value="UniProtKB-SubCell"/>
</dbReference>
<dbReference type="GO" id="GO:0022857">
    <property type="term" value="F:transmembrane transporter activity"/>
    <property type="evidence" value="ECO:0007669"/>
    <property type="project" value="UniProtKB-UniRule"/>
</dbReference>
<comment type="subunit">
    <text evidence="9">The complex comprises the extracytoplasmic solute receptor protein and the two transmembrane proteins.</text>
</comment>
<evidence type="ECO:0000259" key="10">
    <source>
        <dbReference type="Pfam" id="PF04290"/>
    </source>
</evidence>
<dbReference type="GO" id="GO:0015740">
    <property type="term" value="P:C4-dicarboxylate transport"/>
    <property type="evidence" value="ECO:0007669"/>
    <property type="project" value="TreeGrafter"/>
</dbReference>
<keyword evidence="2 9" id="KW-0813">Transport</keyword>
<dbReference type="Pfam" id="PF04290">
    <property type="entry name" value="DctQ"/>
    <property type="match status" value="1"/>
</dbReference>
<evidence type="ECO:0000313" key="12">
    <source>
        <dbReference type="Proteomes" id="UP000249185"/>
    </source>
</evidence>
<organism evidence="11 12">
    <name type="scientific">Rhodovulum sulfidophilum</name>
    <name type="common">Rhodobacter sulfidophilus</name>
    <dbReference type="NCBI Taxonomy" id="35806"/>
    <lineage>
        <taxon>Bacteria</taxon>
        <taxon>Pseudomonadati</taxon>
        <taxon>Pseudomonadota</taxon>
        <taxon>Alphaproteobacteria</taxon>
        <taxon>Rhodobacterales</taxon>
        <taxon>Paracoccaceae</taxon>
        <taxon>Rhodovulum</taxon>
    </lineage>
</organism>
<comment type="subcellular location">
    <subcellularLocation>
        <location evidence="1 9">Cell inner membrane</location>
        <topology evidence="1 9">Multi-pass membrane protein</topology>
    </subcellularLocation>
</comment>
<feature type="transmembrane region" description="Helical" evidence="9">
    <location>
        <begin position="134"/>
        <end position="154"/>
    </location>
</feature>
<evidence type="ECO:0000256" key="7">
    <source>
        <dbReference type="ARBA" id="ARBA00023136"/>
    </source>
</evidence>
<keyword evidence="4 9" id="KW-0997">Cell inner membrane</keyword>
<evidence type="ECO:0000256" key="4">
    <source>
        <dbReference type="ARBA" id="ARBA00022519"/>
    </source>
</evidence>
<evidence type="ECO:0000256" key="8">
    <source>
        <dbReference type="ARBA" id="ARBA00038436"/>
    </source>
</evidence>
<reference evidence="11 12" key="1">
    <citation type="submission" date="2017-08" db="EMBL/GenBank/DDBJ databases">
        <title>Infants hospitalized years apart are colonized by the same room-sourced microbial strains.</title>
        <authorList>
            <person name="Brooks B."/>
            <person name="Olm M.R."/>
            <person name="Firek B.A."/>
            <person name="Baker R."/>
            <person name="Thomas B.C."/>
            <person name="Morowitz M.J."/>
            <person name="Banfield J.F."/>
        </authorList>
    </citation>
    <scope>NUCLEOTIDE SEQUENCE [LARGE SCALE GENOMIC DNA]</scope>
    <source>
        <strain evidence="11">S2_005_002_R2_34</strain>
    </source>
</reference>
<dbReference type="InterPro" id="IPR007387">
    <property type="entry name" value="TRAP_DctQ"/>
</dbReference>
<gene>
    <name evidence="11" type="ORF">DI556_15180</name>
</gene>
<keyword evidence="5 9" id="KW-0812">Transmembrane</keyword>
<dbReference type="InterPro" id="IPR055348">
    <property type="entry name" value="DctQ"/>
</dbReference>
<dbReference type="EMBL" id="QFPW01000013">
    <property type="protein sequence ID" value="PZQ48162.1"/>
    <property type="molecule type" value="Genomic_DNA"/>
</dbReference>